<dbReference type="Proteomes" id="UP000183508">
    <property type="component" value="Unassembled WGS sequence"/>
</dbReference>
<feature type="binding site" evidence="3">
    <location>
        <position position="24"/>
    </location>
    <ligand>
        <name>a divalent metal cation</name>
        <dbReference type="ChEBI" id="CHEBI:60240"/>
        <label>1</label>
    </ligand>
</feature>
<dbReference type="PROSITE" id="PS51347">
    <property type="entry name" value="PHOSPHOTRIESTERASE_2"/>
    <property type="match status" value="1"/>
</dbReference>
<feature type="binding site" evidence="3">
    <location>
        <position position="135"/>
    </location>
    <ligand>
        <name>a divalent metal cation</name>
        <dbReference type="ChEBI" id="CHEBI:60240"/>
        <label>1</label>
    </ligand>
</feature>
<evidence type="ECO:0000256" key="4">
    <source>
        <dbReference type="PROSITE-ProRule" id="PRU00679"/>
    </source>
</evidence>
<dbReference type="SUPFAM" id="SSF51556">
    <property type="entry name" value="Metallo-dependent hydrolases"/>
    <property type="match status" value="1"/>
</dbReference>
<reference evidence="6" key="1">
    <citation type="submission" date="2016-10" db="EMBL/GenBank/DDBJ databases">
        <authorList>
            <person name="Varghese N."/>
        </authorList>
    </citation>
    <scope>NUCLEOTIDE SEQUENCE [LARGE SCALE GENOMIC DNA]</scope>
    <source>
        <strain evidence="6">DSM 17980</strain>
    </source>
</reference>
<evidence type="ECO:0000256" key="1">
    <source>
        <dbReference type="ARBA" id="ARBA00022723"/>
    </source>
</evidence>
<dbReference type="PANTHER" id="PTHR10819">
    <property type="entry name" value="PHOSPHOTRIESTERASE-RELATED"/>
    <property type="match status" value="1"/>
</dbReference>
<evidence type="ECO:0000313" key="6">
    <source>
        <dbReference type="Proteomes" id="UP000183508"/>
    </source>
</evidence>
<feature type="binding site" evidence="3">
    <location>
        <position position="22"/>
    </location>
    <ligand>
        <name>a divalent metal cation</name>
        <dbReference type="ChEBI" id="CHEBI:60240"/>
        <label>1</label>
    </ligand>
</feature>
<name>A0A1I7L9R7_9BACL</name>
<protein>
    <submittedName>
        <fullName evidence="5">Phosphotriesterase-related protein</fullName>
    </submittedName>
</protein>
<organism evidence="5 6">
    <name type="scientific">Alicyclobacillus macrosporangiidus</name>
    <dbReference type="NCBI Taxonomy" id="392015"/>
    <lineage>
        <taxon>Bacteria</taxon>
        <taxon>Bacillati</taxon>
        <taxon>Bacillota</taxon>
        <taxon>Bacilli</taxon>
        <taxon>Bacillales</taxon>
        <taxon>Alicyclobacillaceae</taxon>
        <taxon>Alicyclobacillus</taxon>
    </lineage>
</organism>
<feature type="binding site" evidence="3">
    <location>
        <position position="196"/>
    </location>
    <ligand>
        <name>a divalent metal cation</name>
        <dbReference type="ChEBI" id="CHEBI:60240"/>
        <label>2</label>
    </ligand>
</feature>
<dbReference type="CDD" id="cd00530">
    <property type="entry name" value="PTE"/>
    <property type="match status" value="1"/>
</dbReference>
<dbReference type="RefSeq" id="WP_074956215.1">
    <property type="nucleotide sequence ID" value="NZ_FPBV01000029.1"/>
</dbReference>
<dbReference type="EMBL" id="FPBV01000029">
    <property type="protein sequence ID" value="SFV06224.1"/>
    <property type="molecule type" value="Genomic_DNA"/>
</dbReference>
<feature type="binding site" evidence="3">
    <location>
        <position position="135"/>
    </location>
    <ligand>
        <name>a divalent metal cation</name>
        <dbReference type="ChEBI" id="CHEBI:60240"/>
        <label>2</label>
    </ligand>
</feature>
<dbReference type="InterPro" id="IPR001559">
    <property type="entry name" value="Phosphotriesterase"/>
</dbReference>
<keyword evidence="1 3" id="KW-0479">Metal-binding</keyword>
<gene>
    <name evidence="5" type="ORF">SAMN05421543_12912</name>
</gene>
<keyword evidence="2" id="KW-0378">Hydrolase</keyword>
<evidence type="ECO:0000313" key="5">
    <source>
        <dbReference type="EMBL" id="SFV06224.1"/>
    </source>
</evidence>
<dbReference type="OrthoDB" id="105927at2"/>
<comment type="cofactor">
    <cofactor evidence="3">
        <name>a divalent metal cation</name>
        <dbReference type="ChEBI" id="CHEBI:60240"/>
    </cofactor>
    <text evidence="3">Binds 2 divalent metal cations per subunit.</text>
</comment>
<evidence type="ECO:0000256" key="3">
    <source>
        <dbReference type="PIRSR" id="PIRSR601559-52"/>
    </source>
</evidence>
<evidence type="ECO:0000256" key="2">
    <source>
        <dbReference type="ARBA" id="ARBA00022801"/>
    </source>
</evidence>
<dbReference type="AlphaFoldDB" id="A0A1I7L9R7"/>
<dbReference type="PANTHER" id="PTHR10819:SF3">
    <property type="entry name" value="PHOSPHOTRIESTERASE-RELATED PROTEIN"/>
    <property type="match status" value="1"/>
</dbReference>
<dbReference type="Pfam" id="PF02126">
    <property type="entry name" value="PTE"/>
    <property type="match status" value="1"/>
</dbReference>
<comment type="caution">
    <text evidence="4">Lacks conserved residue(s) required for the propagation of feature annotation.</text>
</comment>
<sequence length="306" mass="34463">MGFVRTVLGDVEPTALQATMIHEHITFDLSHVRKETDSVLSDSPELVRELEMPKVYGCNTFVEVTNRGMGRNVLMLAELARRLGVHIVCSTGYYKESVYPAEVFEKSRSELADLFVSEITVGIDGTDIRAGIISEIGSSYEELTEAEEKVFRAACDAQKRTGAPLSTHCELGTMGLAQLRIFESEHVDLRRISFGHQDLNRNFEEQVTLLANGAFLQFDTIGKNSYRPHEERVANLVALLDKGYEDQLMLSVDLTRKSYFRQNDGPGYVYLFDRFLPDLRAAGVPEAILDKMLVQNPRRFLAFNKG</sequence>
<feature type="binding site" evidence="3">
    <location>
        <position position="253"/>
    </location>
    <ligand>
        <name>a divalent metal cation</name>
        <dbReference type="ChEBI" id="CHEBI:60240"/>
        <label>1</label>
    </ligand>
</feature>
<feature type="binding site" evidence="3">
    <location>
        <position position="168"/>
    </location>
    <ligand>
        <name>a divalent metal cation</name>
        <dbReference type="ChEBI" id="CHEBI:60240"/>
        <label>2</label>
    </ligand>
</feature>
<keyword evidence="6" id="KW-1185">Reference proteome</keyword>
<dbReference type="STRING" id="392015.SAMN05421543_12912"/>
<dbReference type="GO" id="GO:0016787">
    <property type="term" value="F:hydrolase activity"/>
    <property type="evidence" value="ECO:0007669"/>
    <property type="project" value="UniProtKB-KW"/>
</dbReference>
<dbReference type="Gene3D" id="3.20.20.140">
    <property type="entry name" value="Metal-dependent hydrolases"/>
    <property type="match status" value="1"/>
</dbReference>
<dbReference type="GO" id="GO:0008270">
    <property type="term" value="F:zinc ion binding"/>
    <property type="evidence" value="ECO:0007669"/>
    <property type="project" value="InterPro"/>
</dbReference>
<dbReference type="PIRSF" id="PIRSF016839">
    <property type="entry name" value="PhP"/>
    <property type="match status" value="1"/>
</dbReference>
<comment type="similarity">
    <text evidence="4">Belongs to the metallo-dependent hydrolases superfamily. Phosphotriesterase family.</text>
</comment>
<proteinExistence type="inferred from homology"/>
<dbReference type="InterPro" id="IPR032466">
    <property type="entry name" value="Metal_Hydrolase"/>
</dbReference>
<accession>A0A1I7L9R7</accession>